<dbReference type="Proteomes" id="UP000009315">
    <property type="component" value="Unassembled WGS sequence"/>
</dbReference>
<organism evidence="10 11">
    <name type="scientific">Desulforamulus hydrothermalis Lam5 = DSM 18033</name>
    <dbReference type="NCBI Taxonomy" id="1121428"/>
    <lineage>
        <taxon>Bacteria</taxon>
        <taxon>Bacillati</taxon>
        <taxon>Bacillota</taxon>
        <taxon>Clostridia</taxon>
        <taxon>Eubacteriales</taxon>
        <taxon>Peptococcaceae</taxon>
        <taxon>Desulforamulus</taxon>
    </lineage>
</organism>
<dbReference type="InterPro" id="IPR007060">
    <property type="entry name" value="FtsL/DivIC"/>
</dbReference>
<reference evidence="10 11" key="1">
    <citation type="journal article" date="2013" name="Genome Announc.">
        <title>Genome Sequence of the Sulfate-Reducing Bacterium Desulfotomaculum hydrothermale Lam5(T).</title>
        <authorList>
            <person name="Amin O."/>
            <person name="Fardeau M.L."/>
            <person name="Valette O."/>
            <person name="Hirschler-Rea A."/>
            <person name="Barbe V."/>
            <person name="Medigue C."/>
            <person name="Vacherie B."/>
            <person name="Ollivier B."/>
            <person name="Bertin P.N."/>
            <person name="Dolla A."/>
        </authorList>
    </citation>
    <scope>NUCLEOTIDE SEQUENCE [LARGE SCALE GENOMIC DNA]</scope>
    <source>
        <strain evidence="11">Lam5 / DSM 18033</strain>
    </source>
</reference>
<feature type="transmembrane region" description="Helical" evidence="9">
    <location>
        <begin position="34"/>
        <end position="54"/>
    </location>
</feature>
<dbReference type="eggNOG" id="COG2919">
    <property type="taxonomic scope" value="Bacteria"/>
</dbReference>
<proteinExistence type="predicted"/>
<keyword evidence="11" id="KW-1185">Reference proteome</keyword>
<dbReference type="PANTHER" id="PTHR37485:SF1">
    <property type="entry name" value="CELL DIVISION PROTEIN FTSB"/>
    <property type="match status" value="1"/>
</dbReference>
<protein>
    <submittedName>
        <fullName evidence="10">Septum formation initiator</fullName>
    </submittedName>
</protein>
<dbReference type="Pfam" id="PF04977">
    <property type="entry name" value="DivIC"/>
    <property type="match status" value="1"/>
</dbReference>
<feature type="region of interest" description="Disordered" evidence="8">
    <location>
        <begin position="116"/>
        <end position="148"/>
    </location>
</feature>
<keyword evidence="6" id="KW-0131">Cell cycle</keyword>
<name>K8EAI0_9FIRM</name>
<keyword evidence="7" id="KW-0175">Coiled coil</keyword>
<evidence type="ECO:0000313" key="10">
    <source>
        <dbReference type="EMBL" id="CCO08633.1"/>
    </source>
</evidence>
<keyword evidence="2" id="KW-0132">Cell division</keyword>
<evidence type="ECO:0000256" key="1">
    <source>
        <dbReference type="ARBA" id="ARBA00022475"/>
    </source>
</evidence>
<gene>
    <name evidence="10" type="ORF">DESHY_40183</name>
</gene>
<dbReference type="PANTHER" id="PTHR37485">
    <property type="entry name" value="CELL DIVISION PROTEIN FTSB"/>
    <property type="match status" value="1"/>
</dbReference>
<keyword evidence="4 9" id="KW-1133">Transmembrane helix</keyword>
<dbReference type="GO" id="GO:0043093">
    <property type="term" value="P:FtsZ-dependent cytokinesis"/>
    <property type="evidence" value="ECO:0007669"/>
    <property type="project" value="TreeGrafter"/>
</dbReference>
<evidence type="ECO:0000256" key="4">
    <source>
        <dbReference type="ARBA" id="ARBA00022989"/>
    </source>
</evidence>
<sequence>MISTGKGKITELKLYREQPATNEPMRRRSKRGGAALMVSILFVAYMIFSLGSQFKKLHDMQNSMELLQNQVQELKTRNAALREEIKLIKSDSYVEQVAREQLGLVKPGETLVVQVQSPQPADAKTSSRSTGEKQQGEGFNIKYKNIYD</sequence>
<feature type="compositionally biased region" description="Polar residues" evidence="8">
    <location>
        <begin position="116"/>
        <end position="129"/>
    </location>
</feature>
<comment type="caution">
    <text evidence="10">The sequence shown here is derived from an EMBL/GenBank/DDBJ whole genome shotgun (WGS) entry which is preliminary data.</text>
</comment>
<dbReference type="RefSeq" id="WP_008412155.1">
    <property type="nucleotide sequence ID" value="NZ_CAOS01000011.1"/>
</dbReference>
<evidence type="ECO:0000256" key="9">
    <source>
        <dbReference type="SAM" id="Phobius"/>
    </source>
</evidence>
<dbReference type="GO" id="GO:0030428">
    <property type="term" value="C:cell septum"/>
    <property type="evidence" value="ECO:0007669"/>
    <property type="project" value="TreeGrafter"/>
</dbReference>
<evidence type="ECO:0000256" key="7">
    <source>
        <dbReference type="SAM" id="Coils"/>
    </source>
</evidence>
<keyword evidence="3 9" id="KW-0812">Transmembrane</keyword>
<feature type="coiled-coil region" evidence="7">
    <location>
        <begin position="57"/>
        <end position="91"/>
    </location>
</feature>
<keyword evidence="1" id="KW-1003">Cell membrane</keyword>
<dbReference type="EMBL" id="CAOS01000011">
    <property type="protein sequence ID" value="CCO08633.1"/>
    <property type="molecule type" value="Genomic_DNA"/>
</dbReference>
<evidence type="ECO:0000256" key="6">
    <source>
        <dbReference type="ARBA" id="ARBA00023306"/>
    </source>
</evidence>
<accession>K8EAI0</accession>
<evidence type="ECO:0000256" key="5">
    <source>
        <dbReference type="ARBA" id="ARBA00023136"/>
    </source>
</evidence>
<dbReference type="InterPro" id="IPR023081">
    <property type="entry name" value="Cell_div_FtsB"/>
</dbReference>
<evidence type="ECO:0000256" key="3">
    <source>
        <dbReference type="ARBA" id="ARBA00022692"/>
    </source>
</evidence>
<dbReference type="AlphaFoldDB" id="K8EAI0"/>
<evidence type="ECO:0000256" key="8">
    <source>
        <dbReference type="SAM" id="MobiDB-lite"/>
    </source>
</evidence>
<keyword evidence="5 9" id="KW-0472">Membrane</keyword>
<dbReference type="OrthoDB" id="9815382at2"/>
<evidence type="ECO:0000313" key="11">
    <source>
        <dbReference type="Proteomes" id="UP000009315"/>
    </source>
</evidence>
<dbReference type="STRING" id="1121428.DESHY_40183"/>
<evidence type="ECO:0000256" key="2">
    <source>
        <dbReference type="ARBA" id="ARBA00022618"/>
    </source>
</evidence>